<dbReference type="EMBL" id="ML977612">
    <property type="protein sequence ID" value="KAF1997530.1"/>
    <property type="molecule type" value="Genomic_DNA"/>
</dbReference>
<proteinExistence type="predicted"/>
<feature type="compositionally biased region" description="Low complexity" evidence="1">
    <location>
        <begin position="45"/>
        <end position="65"/>
    </location>
</feature>
<evidence type="ECO:0000256" key="1">
    <source>
        <dbReference type="SAM" id="MobiDB-lite"/>
    </source>
</evidence>
<dbReference type="Gene3D" id="3.30.565.10">
    <property type="entry name" value="Histidine kinase-like ATPase, C-terminal domain"/>
    <property type="match status" value="1"/>
</dbReference>
<feature type="compositionally biased region" description="Low complexity" evidence="1">
    <location>
        <begin position="12"/>
        <end position="34"/>
    </location>
</feature>
<dbReference type="OrthoDB" id="1262810at2759"/>
<dbReference type="PANTHER" id="PTHR32387">
    <property type="entry name" value="WU:FJ29H11"/>
    <property type="match status" value="1"/>
</dbReference>
<feature type="compositionally biased region" description="Basic residues" evidence="1">
    <location>
        <begin position="1"/>
        <end position="11"/>
    </location>
</feature>
<evidence type="ECO:0000313" key="3">
    <source>
        <dbReference type="Proteomes" id="UP000799779"/>
    </source>
</evidence>
<dbReference type="SUPFAM" id="SSF55874">
    <property type="entry name" value="ATPase domain of HSP90 chaperone/DNA topoisomerase II/histidine kinase"/>
    <property type="match status" value="1"/>
</dbReference>
<feature type="region of interest" description="Disordered" evidence="1">
    <location>
        <begin position="1268"/>
        <end position="1301"/>
    </location>
</feature>
<sequence>MDLFRRSRRRVSTAGPATASQSTAGSSTTNQSTAHQSTTNQSTANESPANVSVPVSASNSNEPSVIRTLPPPVLPPVLPTPTSSNDDGGQKEEDEEGPRLLIEHIRDNYGLSDTPRELAKKSLEAALIIISKELNTESSHFLLELIQNADDNEYEPNKVPQLDFEYNNGYLRVDCNEKGFFPKHVLAISQVGNSTKAKVKKSDGPIGEKGIGFKSVFKVADEVYITSRNFSFKFDAKKDLGMVAPIWSDPPSNFARRPGFTSFYILLRPECRAEVLRELKVLDATILAFLKKLRHISISIDTFRRTLRRENEDLPSLGPGLVLHQDMEKRDYATVRRRVGNLPSEEKRPGISESDVVLAFPIKDGVPVIADQQVFAHLPLRQYGFQFLVQGDFLTVANREDVAASNNWNLKLRQGVLEALVDAVHLFSQNNTALMFTWIRFLPWKSPVYGFFQPTASEIFRTLKERPVLRNYLEELKKPSELIFVPPEFCSHEGVPITQTTSTAHRYLSPQYDRSDKQALLRLGVQEMTIESFIEEVRRISTVEEHTMRSAPPHWHSKLASILLEQKRSTKNWNLIKQLKLILLRDGRWVSGSEAVRPGYEVWFPNDDIGYELPTGLPWHLVADEAVRDRHRKDLFNALGVHQMDILRLANALESAHADVGFAATLNLQDLLSQLIFMFRAKWRGKTNQSTLWVFDEHGDRRRGRDVYMDSTKPSAATLLLRDRQRFRFMHPTIANAFGHDAEAWHHWLLSSVKVAIHPRLENMANPRIPKQFEMHSDFQYLLTGVPAKELLQLLRDNPADYMKSFHLDERMLKNSEPNLSRTKLVQRLASLPVQCLDGNIHQLSQTFLPLKDLKEVAPDGCFPFVDVKDPDHPQWHYVLYPFGVGQTDSFNFYIACMKGWKAQDDPPLATLFRLLEHIQARSREADERVKEAFEKYELVYIPPVASRKGFWVKPSRCIWEGPEVLRSVYALSRLYPDSKRLFTSLLGLENANLQHLIMETKQFVSGDSIEYIAEVFKELEKFLTDKTPLSEVSDLSKYDIFPIRTSTNQSGFECLRGANQSHIWWIADTTHLLRSFEGCIPLLALSVEDIGGLKRLFKFAKVDLRKLSHAVEGNARILGFMIPWEAQTALLRRRANSILRLVPDTEPNRKRIFEQMRAASVYKAERVIQEWQVPTDGSPIKGREEEGRVALKFDGDSLHVYFASESAETKAAQWQLIDRLYAYCGMGKIQEGSQQHKFLLMQILHADTQEEIDDLLDRAAVPPLASDDAVDEAAERLRREQARQNRKSSSQSGEDSPWNARRSSFQNLFAAGGTYIFGGFGENLFGNNAGSQSRHPPGGYSPGIHSGFRRVMEGTTIFGRSGPNGHGRASGEKARAAMCSLRAEELFDRFLISLRDQGLEYTSSQHWSRQRTRGSATTAAAFVLPDKNGVLTYLLSLGGYSRAEKWLANPPTYHIEVKSTSSGIGDPFWLTSKEFERGRSFVSFNASDGIVKDVSVLVVYYDTESKPKKVIIPNFIVDRQVKLESPEDLKGNLVDRALPSA</sequence>
<evidence type="ECO:0000313" key="2">
    <source>
        <dbReference type="EMBL" id="KAF1997530.1"/>
    </source>
</evidence>
<accession>A0A6A5W6K1</accession>
<evidence type="ECO:0008006" key="4">
    <source>
        <dbReference type="Google" id="ProtNLM"/>
    </source>
</evidence>
<feature type="compositionally biased region" description="Pro residues" evidence="1">
    <location>
        <begin position="69"/>
        <end position="79"/>
    </location>
</feature>
<feature type="compositionally biased region" description="Basic and acidic residues" evidence="1">
    <location>
        <begin position="1274"/>
        <end position="1284"/>
    </location>
</feature>
<feature type="region of interest" description="Disordered" evidence="1">
    <location>
        <begin position="1"/>
        <end position="97"/>
    </location>
</feature>
<organism evidence="2 3">
    <name type="scientific">Amniculicola lignicola CBS 123094</name>
    <dbReference type="NCBI Taxonomy" id="1392246"/>
    <lineage>
        <taxon>Eukaryota</taxon>
        <taxon>Fungi</taxon>
        <taxon>Dikarya</taxon>
        <taxon>Ascomycota</taxon>
        <taxon>Pezizomycotina</taxon>
        <taxon>Dothideomycetes</taxon>
        <taxon>Pleosporomycetidae</taxon>
        <taxon>Pleosporales</taxon>
        <taxon>Amniculicolaceae</taxon>
        <taxon>Amniculicola</taxon>
    </lineage>
</organism>
<dbReference type="NCBIfam" id="NF047352">
    <property type="entry name" value="P_loop_sacsin"/>
    <property type="match status" value="1"/>
</dbReference>
<keyword evidence="3" id="KW-1185">Reference proteome</keyword>
<name>A0A6A5W6K1_9PLEO</name>
<reference evidence="2" key="1">
    <citation type="journal article" date="2020" name="Stud. Mycol.">
        <title>101 Dothideomycetes genomes: a test case for predicting lifestyles and emergence of pathogens.</title>
        <authorList>
            <person name="Haridas S."/>
            <person name="Albert R."/>
            <person name="Binder M."/>
            <person name="Bloem J."/>
            <person name="Labutti K."/>
            <person name="Salamov A."/>
            <person name="Andreopoulos B."/>
            <person name="Baker S."/>
            <person name="Barry K."/>
            <person name="Bills G."/>
            <person name="Bluhm B."/>
            <person name="Cannon C."/>
            <person name="Castanera R."/>
            <person name="Culley D."/>
            <person name="Daum C."/>
            <person name="Ezra D."/>
            <person name="Gonzalez J."/>
            <person name="Henrissat B."/>
            <person name="Kuo A."/>
            <person name="Liang C."/>
            <person name="Lipzen A."/>
            <person name="Lutzoni F."/>
            <person name="Magnuson J."/>
            <person name="Mondo S."/>
            <person name="Nolan M."/>
            <person name="Ohm R."/>
            <person name="Pangilinan J."/>
            <person name="Park H.-J."/>
            <person name="Ramirez L."/>
            <person name="Alfaro M."/>
            <person name="Sun H."/>
            <person name="Tritt A."/>
            <person name="Yoshinaga Y."/>
            <person name="Zwiers L.-H."/>
            <person name="Turgeon B."/>
            <person name="Goodwin S."/>
            <person name="Spatafora J."/>
            <person name="Crous P."/>
            <person name="Grigoriev I."/>
        </authorList>
    </citation>
    <scope>NUCLEOTIDE SEQUENCE</scope>
    <source>
        <strain evidence="2">CBS 123094</strain>
    </source>
</reference>
<dbReference type="PANTHER" id="PTHR32387:SF0">
    <property type="entry name" value="PROTEIN NO VEIN"/>
    <property type="match status" value="1"/>
</dbReference>
<dbReference type="InterPro" id="IPR052957">
    <property type="entry name" value="Auxin_embryo_med"/>
</dbReference>
<gene>
    <name evidence="2" type="ORF">P154DRAFT_622391</name>
</gene>
<protein>
    <recommendedName>
        <fullName evidence="4">Protein NO VEIN C-terminal domain-containing protein</fullName>
    </recommendedName>
</protein>
<dbReference type="InterPro" id="IPR036890">
    <property type="entry name" value="HATPase_C_sf"/>
</dbReference>
<dbReference type="Proteomes" id="UP000799779">
    <property type="component" value="Unassembled WGS sequence"/>
</dbReference>
<feature type="compositionally biased region" description="Polar residues" evidence="1">
    <location>
        <begin position="35"/>
        <end position="44"/>
    </location>
</feature>